<keyword evidence="1" id="KW-0732">Signal</keyword>
<accession>A0ABQ2VHC1</accession>
<comment type="caution">
    <text evidence="2">The sequence shown here is derived from an EMBL/GenBank/DDBJ whole genome shotgun (WGS) entry which is preliminary data.</text>
</comment>
<evidence type="ECO:0000256" key="1">
    <source>
        <dbReference type="SAM" id="SignalP"/>
    </source>
</evidence>
<proteinExistence type="predicted"/>
<dbReference type="Proteomes" id="UP000649573">
    <property type="component" value="Unassembled WGS sequence"/>
</dbReference>
<feature type="chain" id="PRO_5047518158" description="Beta/Gamma crystallin" evidence="1">
    <location>
        <begin position="24"/>
        <end position="101"/>
    </location>
</feature>
<evidence type="ECO:0000313" key="2">
    <source>
        <dbReference type="EMBL" id="GGU81671.1"/>
    </source>
</evidence>
<gene>
    <name evidence="2" type="ORF">GCM10010178_85360</name>
</gene>
<feature type="signal peptide" evidence="1">
    <location>
        <begin position="1"/>
        <end position="23"/>
    </location>
</feature>
<dbReference type="RefSeq" id="WP_189259502.1">
    <property type="nucleotide sequence ID" value="NZ_BMRE01000078.1"/>
</dbReference>
<evidence type="ECO:0000313" key="3">
    <source>
        <dbReference type="Proteomes" id="UP000649573"/>
    </source>
</evidence>
<sequence length="101" mass="11187">MRRIVACVAVAIAATAIASPAQAQGPRDCYDEYHRNGRSVEVFCDYGRPGRFQAVAHCSNGLGFYWDQYGTVGRVRGEASFAECTSLLGNPQINDYHVRWL</sequence>
<name>A0ABQ2VHC1_9PSEU</name>
<dbReference type="EMBL" id="BMRE01000078">
    <property type="protein sequence ID" value="GGU81671.1"/>
    <property type="molecule type" value="Genomic_DNA"/>
</dbReference>
<evidence type="ECO:0008006" key="4">
    <source>
        <dbReference type="Google" id="ProtNLM"/>
    </source>
</evidence>
<reference evidence="3" key="1">
    <citation type="journal article" date="2019" name="Int. J. Syst. Evol. Microbiol.">
        <title>The Global Catalogue of Microorganisms (GCM) 10K type strain sequencing project: providing services to taxonomists for standard genome sequencing and annotation.</title>
        <authorList>
            <consortium name="The Broad Institute Genomics Platform"/>
            <consortium name="The Broad Institute Genome Sequencing Center for Infectious Disease"/>
            <person name="Wu L."/>
            <person name="Ma J."/>
        </authorList>
    </citation>
    <scope>NUCLEOTIDE SEQUENCE [LARGE SCALE GENOMIC DNA]</scope>
    <source>
        <strain evidence="3">JCM 3296</strain>
    </source>
</reference>
<keyword evidence="3" id="KW-1185">Reference proteome</keyword>
<protein>
    <recommendedName>
        <fullName evidence="4">Beta/Gamma crystallin</fullName>
    </recommendedName>
</protein>
<organism evidence="2 3">
    <name type="scientific">Lentzea flava</name>
    <dbReference type="NCBI Taxonomy" id="103732"/>
    <lineage>
        <taxon>Bacteria</taxon>
        <taxon>Bacillati</taxon>
        <taxon>Actinomycetota</taxon>
        <taxon>Actinomycetes</taxon>
        <taxon>Pseudonocardiales</taxon>
        <taxon>Pseudonocardiaceae</taxon>
        <taxon>Lentzea</taxon>
    </lineage>
</organism>